<dbReference type="Pfam" id="PF05742">
    <property type="entry name" value="TANGO2"/>
    <property type="match status" value="1"/>
</dbReference>
<evidence type="ECO:0000313" key="1">
    <source>
        <dbReference type="EMBL" id="KAI1702788.1"/>
    </source>
</evidence>
<dbReference type="PANTHER" id="PTHR17985">
    <property type="entry name" value="SER/THR-RICH PROTEIN T10 IN DGCR REGION"/>
    <property type="match status" value="1"/>
</dbReference>
<reference evidence="1" key="1">
    <citation type="submission" date="2022-01" db="EMBL/GenBank/DDBJ databases">
        <title>Genome Sequence Resource for Two Populations of Ditylenchus destructor, the Migratory Endoparasitic Phytonematode.</title>
        <authorList>
            <person name="Zhang H."/>
            <person name="Lin R."/>
            <person name="Xie B."/>
        </authorList>
    </citation>
    <scope>NUCLEOTIDE SEQUENCE</scope>
    <source>
        <strain evidence="1">BazhouSP</strain>
    </source>
</reference>
<dbReference type="Proteomes" id="UP001201812">
    <property type="component" value="Unassembled WGS sequence"/>
</dbReference>
<proteinExistence type="predicted"/>
<dbReference type="GO" id="GO:0007030">
    <property type="term" value="P:Golgi organization"/>
    <property type="evidence" value="ECO:0007669"/>
    <property type="project" value="TreeGrafter"/>
</dbReference>
<name>A0AAD4MSP7_9BILA</name>
<comment type="caution">
    <text evidence="1">The sequence shown here is derived from an EMBL/GenBank/DDBJ whole genome shotgun (WGS) entry which is preliminary data.</text>
</comment>
<dbReference type="GO" id="GO:0009306">
    <property type="term" value="P:protein secretion"/>
    <property type="evidence" value="ECO:0007669"/>
    <property type="project" value="TreeGrafter"/>
</dbReference>
<dbReference type="InterPro" id="IPR008551">
    <property type="entry name" value="TANGO2"/>
</dbReference>
<keyword evidence="2" id="KW-1185">Reference proteome</keyword>
<evidence type="ECO:0000313" key="2">
    <source>
        <dbReference type="Proteomes" id="UP001201812"/>
    </source>
</evidence>
<dbReference type="PANTHER" id="PTHR17985:SF8">
    <property type="entry name" value="TRANSPORT AND GOLGI ORGANIZATION PROTEIN 2 HOMOLOG"/>
    <property type="match status" value="1"/>
</dbReference>
<gene>
    <name evidence="1" type="ORF">DdX_15298</name>
</gene>
<dbReference type="AlphaFoldDB" id="A0AAD4MSP7"/>
<sequence>MCVTFVAFFDSETEDHESASPHSRYKVILVNTRDEDFSRPTSPLSWKDDLMAGWDDQVGGLSTWLAVSASGNIGNVLAIEEPPSIMQTKRPRSRGYIPTDYLQSKSLSTYCASLSNSSDLYRGFQFVGLERCSRKNYRMVSLVNRLENSRAIKYYPPGCYGFGNSPYDIPFLKVQRGEEKFRSIIQKHMNSDMGEIIPELLNFVQDPTPYFPDSQLKSQTLALCKAEDDYKYLSSLFVRNKIDKEYGSRSHSVILIDRNDHVMFHEKRLADEPHFDGQNENWESSTISFSIA</sequence>
<accession>A0AAD4MSP7</accession>
<protein>
    <submittedName>
        <fullName evidence="1">Transport and golgi organization 2 domain-containing protein</fullName>
    </submittedName>
</protein>
<organism evidence="1 2">
    <name type="scientific">Ditylenchus destructor</name>
    <dbReference type="NCBI Taxonomy" id="166010"/>
    <lineage>
        <taxon>Eukaryota</taxon>
        <taxon>Metazoa</taxon>
        <taxon>Ecdysozoa</taxon>
        <taxon>Nematoda</taxon>
        <taxon>Chromadorea</taxon>
        <taxon>Rhabditida</taxon>
        <taxon>Tylenchina</taxon>
        <taxon>Tylenchomorpha</taxon>
        <taxon>Sphaerularioidea</taxon>
        <taxon>Anguinidae</taxon>
        <taxon>Anguininae</taxon>
        <taxon>Ditylenchus</taxon>
    </lineage>
</organism>
<dbReference type="GO" id="GO:0005794">
    <property type="term" value="C:Golgi apparatus"/>
    <property type="evidence" value="ECO:0007669"/>
    <property type="project" value="TreeGrafter"/>
</dbReference>
<dbReference type="EMBL" id="JAKKPZ010000093">
    <property type="protein sequence ID" value="KAI1702788.1"/>
    <property type="molecule type" value="Genomic_DNA"/>
</dbReference>